<dbReference type="Proteomes" id="UP000411588">
    <property type="component" value="Unassembled WGS sequence"/>
</dbReference>
<dbReference type="InterPro" id="IPR052345">
    <property type="entry name" value="Rad_response_metalloprotease"/>
</dbReference>
<dbReference type="EMBL" id="CAADAN010000041">
    <property type="protein sequence ID" value="VFD36804.1"/>
    <property type="molecule type" value="Genomic_DNA"/>
</dbReference>
<proteinExistence type="predicted"/>
<dbReference type="EMBL" id="FUPS01000006">
    <property type="protein sequence ID" value="SJS40401.1"/>
    <property type="molecule type" value="Genomic_DNA"/>
</dbReference>
<dbReference type="AlphaFoldDB" id="A0A031WB00"/>
<dbReference type="RefSeq" id="WP_009898403.1">
    <property type="nucleotide sequence ID" value="NZ_AP031492.1"/>
</dbReference>
<dbReference type="Proteomes" id="UP000189137">
    <property type="component" value="Unassembled WGS sequence"/>
</dbReference>
<reference evidence="5 7" key="2">
    <citation type="submission" date="2017-02" db="EMBL/GenBank/DDBJ databases">
        <authorList>
            <consortium name="Pathogen Informatics"/>
        </authorList>
    </citation>
    <scope>NUCLEOTIDE SEQUENCE [LARGE SCALE GENOMIC DNA]</scope>
    <source>
        <strain evidence="6">Clo34</strain>
        <strain evidence="8">clo34</strain>
        <strain evidence="5 7">VRECD0157</strain>
    </source>
</reference>
<evidence type="ECO:0000259" key="1">
    <source>
        <dbReference type="Pfam" id="PF06114"/>
    </source>
</evidence>
<evidence type="ECO:0000313" key="2">
    <source>
        <dbReference type="EMBL" id="CDS90486.1"/>
    </source>
</evidence>
<protein>
    <submittedName>
        <fullName evidence="5">Domain of uncharacterized function (DUF955)</fullName>
    </submittedName>
    <submittedName>
        <fullName evidence="6">Phage-like protein</fullName>
    </submittedName>
</protein>
<gene>
    <name evidence="4" type="ORF">BN1095_1130004</name>
    <name evidence="3" type="ORF">BN1096_980001</name>
    <name evidence="2" type="ORF">BN1097_820005</name>
    <name evidence="6" type="ORF">SAMEA1402399_04219</name>
    <name evidence="5" type="ORF">SAMEA3375112_02000</name>
</gene>
<reference evidence="3" key="1">
    <citation type="submission" date="2014-07" db="EMBL/GenBank/DDBJ databases">
        <authorList>
            <person name="Monot Marc"/>
        </authorList>
    </citation>
    <scope>NUCLEOTIDE SEQUENCE</scope>
    <source>
        <strain evidence="4">7032989</strain>
        <strain evidence="2">7032994</strain>
    </source>
</reference>
<feature type="domain" description="IrrE N-terminal-like" evidence="1">
    <location>
        <begin position="58"/>
        <end position="164"/>
    </location>
</feature>
<evidence type="ECO:0000313" key="7">
    <source>
        <dbReference type="Proteomes" id="UP000189137"/>
    </source>
</evidence>
<dbReference type="Pfam" id="PF06114">
    <property type="entry name" value="Peptidase_M78"/>
    <property type="match status" value="1"/>
</dbReference>
<dbReference type="PANTHER" id="PTHR43236">
    <property type="entry name" value="ANTITOXIN HIGA1"/>
    <property type="match status" value="1"/>
</dbReference>
<evidence type="ECO:0000313" key="8">
    <source>
        <dbReference type="Proteomes" id="UP000411588"/>
    </source>
</evidence>
<evidence type="ECO:0000313" key="6">
    <source>
        <dbReference type="EMBL" id="VFD36804.1"/>
    </source>
</evidence>
<dbReference type="GeneID" id="66355687"/>
<dbReference type="EMBL" id="LK932555">
    <property type="protein sequence ID" value="CDS90546.1"/>
    <property type="molecule type" value="Genomic_DNA"/>
</dbReference>
<name>A0A031WB00_CLODI</name>
<evidence type="ECO:0000313" key="4">
    <source>
        <dbReference type="EMBL" id="CDS92736.1"/>
    </source>
</evidence>
<evidence type="ECO:0000313" key="3">
    <source>
        <dbReference type="EMBL" id="CDS90546.1"/>
    </source>
</evidence>
<dbReference type="InterPro" id="IPR010359">
    <property type="entry name" value="IrrE_HExxH"/>
</dbReference>
<dbReference type="PANTHER" id="PTHR43236:SF1">
    <property type="entry name" value="BLL7220 PROTEIN"/>
    <property type="match status" value="1"/>
</dbReference>
<dbReference type="PATRIC" id="fig|1496.854.peg.1836"/>
<dbReference type="Gene3D" id="1.10.10.2910">
    <property type="match status" value="1"/>
</dbReference>
<dbReference type="EMBL" id="LK932423">
    <property type="protein sequence ID" value="CDS90486.1"/>
    <property type="molecule type" value="Genomic_DNA"/>
</dbReference>
<organism evidence="3">
    <name type="scientific">Clostridioides difficile</name>
    <name type="common">Peptoclostridium difficile</name>
    <dbReference type="NCBI Taxonomy" id="1496"/>
    <lineage>
        <taxon>Bacteria</taxon>
        <taxon>Bacillati</taxon>
        <taxon>Bacillota</taxon>
        <taxon>Clostridia</taxon>
        <taxon>Peptostreptococcales</taxon>
        <taxon>Peptostreptococcaceae</taxon>
        <taxon>Clostridioides</taxon>
    </lineage>
</organism>
<evidence type="ECO:0000313" key="5">
    <source>
        <dbReference type="EMBL" id="SJS40401.1"/>
    </source>
</evidence>
<dbReference type="EMBL" id="LK932754">
    <property type="protein sequence ID" value="CDS92736.1"/>
    <property type="molecule type" value="Genomic_DNA"/>
</dbReference>
<accession>A0A031WB00</accession>
<sequence length="173" mass="19873">MDFKIRELINDITQDIIQTYKIQIPIVNINQVVDALGGKVIEDSSLSGYSDGFIRKVDDSFEIVVSPYQPDTRKNFTIAHELGHLFLHMGYGIDDELWNSQDGNQYFRSGNTNKEYQSNEFAAALLMPKHEYKRIMDENTVGNKVDTSKIAEYFNVSSYAASNRGKWLGYLQW</sequence>